<evidence type="ECO:0000256" key="3">
    <source>
        <dbReference type="SAM" id="Phobius"/>
    </source>
</evidence>
<evidence type="ECO:0000259" key="4">
    <source>
        <dbReference type="Pfam" id="PF00501"/>
    </source>
</evidence>
<dbReference type="InterPro" id="IPR042099">
    <property type="entry name" value="ANL_N_sf"/>
</dbReference>
<dbReference type="PROSITE" id="PS00455">
    <property type="entry name" value="AMP_BINDING"/>
    <property type="match status" value="1"/>
</dbReference>
<dbReference type="EMBL" id="CP125947">
    <property type="protein sequence ID" value="WHS67315.1"/>
    <property type="molecule type" value="Genomic_DNA"/>
</dbReference>
<dbReference type="SUPFAM" id="SSF56801">
    <property type="entry name" value="Acetyl-CoA synthetase-like"/>
    <property type="match status" value="1"/>
</dbReference>
<evidence type="ECO:0000259" key="5">
    <source>
        <dbReference type="Pfam" id="PF13193"/>
    </source>
</evidence>
<sequence length="515" mass="56005">MHTDSPVQTVAQALARTVARFPQRPAYIDQGQSHDWQQIDALAEAWARRLSAMGLRRGDRIGVILTNGLPWILSYLAAARMGAVILGLSLRYRDTELDFMLADSRVKAVLAPREFAGFDYMDYLERACRRFPTLEHLVWVDQQFVPELQSAASAGEAASPGWEPQPEDLLLIIYTSGTTGRPKAAGLSHRSQLGSAQAQCAHVRATADDLVQLAMPLNHVGGITCGVLTMLLAGGCCELVPMFSPEAVLKMAQQHSPTWMVGVPTMLTLLLMHPLLEQTDLSRLRLIVVGGSNVEPALLNRVQQLFPGVAIMNLYGLSETSGAIVMTPWQASQQALLHSIGKPLEGAELRVVKADGRDAVQGEVGELWFRGAGVIPGYVGQQQDSSAFDDQGWMHSGDLGLVDGEGLVHLMGRQKDMFIQGGFNVYPSEVEGVIAGYPGVLMVAGIGVPDPVLGEVGRYFVVPRPDAQINEAALQDYCRRHLADYKVPRQIVLRQNLPLTPAGKIQKALLRQEGA</sequence>
<keyword evidence="7" id="KW-1185">Reference proteome</keyword>
<organism evidence="6 7">
    <name type="scientific">Comamonas resistens</name>
    <dbReference type="NCBI Taxonomy" id="3046670"/>
    <lineage>
        <taxon>Bacteria</taxon>
        <taxon>Pseudomonadati</taxon>
        <taxon>Pseudomonadota</taxon>
        <taxon>Betaproteobacteria</taxon>
        <taxon>Burkholderiales</taxon>
        <taxon>Comamonadaceae</taxon>
        <taxon>Comamonas</taxon>
    </lineage>
</organism>
<dbReference type="RefSeq" id="WP_283488352.1">
    <property type="nucleotide sequence ID" value="NZ_CP125947.1"/>
</dbReference>
<dbReference type="PANTHER" id="PTHR43201:SF5">
    <property type="entry name" value="MEDIUM-CHAIN ACYL-COA LIGASE ACSF2, MITOCHONDRIAL"/>
    <property type="match status" value="1"/>
</dbReference>
<accession>A0ABY8SWA3</accession>
<keyword evidence="3" id="KW-1133">Transmembrane helix</keyword>
<evidence type="ECO:0000256" key="2">
    <source>
        <dbReference type="ARBA" id="ARBA00022598"/>
    </source>
</evidence>
<keyword evidence="3" id="KW-0472">Membrane</keyword>
<dbReference type="InterPro" id="IPR025110">
    <property type="entry name" value="AMP-bd_C"/>
</dbReference>
<feature type="domain" description="AMP-binding enzyme C-terminal" evidence="5">
    <location>
        <begin position="429"/>
        <end position="504"/>
    </location>
</feature>
<dbReference type="InterPro" id="IPR000873">
    <property type="entry name" value="AMP-dep_synth/lig_dom"/>
</dbReference>
<comment type="similarity">
    <text evidence="1">Belongs to the ATP-dependent AMP-binding enzyme family.</text>
</comment>
<dbReference type="Pfam" id="PF00501">
    <property type="entry name" value="AMP-binding"/>
    <property type="match status" value="1"/>
</dbReference>
<feature type="transmembrane region" description="Helical" evidence="3">
    <location>
        <begin position="72"/>
        <end position="90"/>
    </location>
</feature>
<evidence type="ECO:0000313" key="6">
    <source>
        <dbReference type="EMBL" id="WHS67315.1"/>
    </source>
</evidence>
<keyword evidence="3" id="KW-0812">Transmembrane</keyword>
<keyword evidence="2" id="KW-0436">Ligase</keyword>
<dbReference type="Pfam" id="PF13193">
    <property type="entry name" value="AMP-binding_C"/>
    <property type="match status" value="1"/>
</dbReference>
<dbReference type="Gene3D" id="3.30.300.30">
    <property type="match status" value="1"/>
</dbReference>
<dbReference type="InterPro" id="IPR045851">
    <property type="entry name" value="AMP-bd_C_sf"/>
</dbReference>
<name>A0ABY8SWA3_9BURK</name>
<dbReference type="Gene3D" id="3.40.50.12780">
    <property type="entry name" value="N-terminal domain of ligase-like"/>
    <property type="match status" value="1"/>
</dbReference>
<feature type="domain" description="AMP-dependent synthetase/ligase" evidence="4">
    <location>
        <begin position="15"/>
        <end position="378"/>
    </location>
</feature>
<proteinExistence type="inferred from homology"/>
<evidence type="ECO:0000313" key="7">
    <source>
        <dbReference type="Proteomes" id="UP001240697"/>
    </source>
</evidence>
<dbReference type="Proteomes" id="UP001240697">
    <property type="component" value="Chromosome"/>
</dbReference>
<evidence type="ECO:0000256" key="1">
    <source>
        <dbReference type="ARBA" id="ARBA00006432"/>
    </source>
</evidence>
<reference evidence="6 7" key="1">
    <citation type="submission" date="2023-05" db="EMBL/GenBank/DDBJ databases">
        <authorList>
            <person name="Yin Y."/>
            <person name="Lu Z."/>
        </authorList>
    </citation>
    <scope>NUCLEOTIDE SEQUENCE [LARGE SCALE GENOMIC DNA]</scope>
    <source>
        <strain evidence="6 7">ZM22</strain>
    </source>
</reference>
<gene>
    <name evidence="6" type="ORF">QMY55_09445</name>
</gene>
<dbReference type="PANTHER" id="PTHR43201">
    <property type="entry name" value="ACYL-COA SYNTHETASE"/>
    <property type="match status" value="1"/>
</dbReference>
<dbReference type="InterPro" id="IPR020845">
    <property type="entry name" value="AMP-binding_CS"/>
</dbReference>
<protein>
    <submittedName>
        <fullName evidence="6">AMP-binding protein</fullName>
    </submittedName>
</protein>